<proteinExistence type="predicted"/>
<accession>A0ACC3YWZ2</accession>
<reference evidence="1 2" key="1">
    <citation type="journal article" date="2020" name="Phytopathology">
        <title>Genome Sequence Resources of Colletotrichum truncatum, C. plurivorum, C. musicola, and C. sojae: Four Species Pathogenic to Soybean (Glycine max).</title>
        <authorList>
            <person name="Rogerio F."/>
            <person name="Boufleur T.R."/>
            <person name="Ciampi-Guillardi M."/>
            <person name="Sukno S.A."/>
            <person name="Thon M.R."/>
            <person name="Massola Junior N.S."/>
            <person name="Baroncelli R."/>
        </authorList>
    </citation>
    <scope>NUCLEOTIDE SEQUENCE [LARGE SCALE GENOMIC DNA]</scope>
    <source>
        <strain evidence="1 2">CMES1059</strain>
    </source>
</reference>
<dbReference type="EMBL" id="VUJX02000005">
    <property type="protein sequence ID" value="KAL0936458.1"/>
    <property type="molecule type" value="Genomic_DNA"/>
</dbReference>
<comment type="caution">
    <text evidence="1">The sequence shown here is derived from an EMBL/GenBank/DDBJ whole genome shotgun (WGS) entry which is preliminary data.</text>
</comment>
<name>A0ACC3YWZ2_COLTU</name>
<organism evidence="1 2">
    <name type="scientific">Colletotrichum truncatum</name>
    <name type="common">Anthracnose fungus</name>
    <name type="synonym">Colletotrichum capsici</name>
    <dbReference type="NCBI Taxonomy" id="5467"/>
    <lineage>
        <taxon>Eukaryota</taxon>
        <taxon>Fungi</taxon>
        <taxon>Dikarya</taxon>
        <taxon>Ascomycota</taxon>
        <taxon>Pezizomycotina</taxon>
        <taxon>Sordariomycetes</taxon>
        <taxon>Hypocreomycetidae</taxon>
        <taxon>Glomerellales</taxon>
        <taxon>Glomerellaceae</taxon>
        <taxon>Colletotrichum</taxon>
        <taxon>Colletotrichum truncatum species complex</taxon>
    </lineage>
</organism>
<gene>
    <name evidence="1" type="ORF">CTRU02_208673</name>
</gene>
<evidence type="ECO:0000313" key="2">
    <source>
        <dbReference type="Proteomes" id="UP000805649"/>
    </source>
</evidence>
<sequence>MVLTKHSLRRAATRASLASAISTATTAAPKTQPITFALRSANVGRCFSAAATRAFSRSVVLRDEQQQTQRPQQPQEGEAPAASEQQSVEVPPPSQFCIFVQNYPFNVPRDDLAEAFSKFGEVVHIDMPPRKTFCFVYYKHADSVSQAIENVDGTFWHGRRIAVKESTPKSRIYTPNQRRDSRNRTGSTARANSKAYDGPPTNTIFVGNLSFDATDVDLNQLFSILKDVKDVRVAVDKSTGWPRGFAHAEFHSPEAAQAGIDALQGQSLRGRQVKVQFAPEMRNRRPRGQDTQQEVEAAAVQEQEQKKNQTMDWNA</sequence>
<protein>
    <submittedName>
        <fullName evidence="1">Hlh transcription factor</fullName>
    </submittedName>
</protein>
<evidence type="ECO:0000313" key="1">
    <source>
        <dbReference type="EMBL" id="KAL0936458.1"/>
    </source>
</evidence>
<keyword evidence="2" id="KW-1185">Reference proteome</keyword>
<dbReference type="Proteomes" id="UP000805649">
    <property type="component" value="Unassembled WGS sequence"/>
</dbReference>